<evidence type="ECO:0000256" key="6">
    <source>
        <dbReference type="ARBA" id="ARBA00023163"/>
    </source>
</evidence>
<dbReference type="AlphaFoldDB" id="A0A2J8A9A5"/>
<evidence type="ECO:0000256" key="8">
    <source>
        <dbReference type="SAM" id="MobiDB-lite"/>
    </source>
</evidence>
<reference evidence="10 11" key="1">
    <citation type="journal article" date="2017" name="Mol. Biol. Evol.">
        <title>The 4-celled Tetrabaena socialis nuclear genome reveals the essential components for genetic control of cell number at the origin of multicellularity in the volvocine lineage.</title>
        <authorList>
            <person name="Featherston J."/>
            <person name="Arakaki Y."/>
            <person name="Hanschen E.R."/>
            <person name="Ferris P.J."/>
            <person name="Michod R.E."/>
            <person name="Olson B.J.S.C."/>
            <person name="Nozaki H."/>
            <person name="Durand P.M."/>
        </authorList>
    </citation>
    <scope>NUCLEOTIDE SEQUENCE [LARGE SCALE GENOMIC DNA]</scope>
    <source>
        <strain evidence="10 11">NIES-571</strain>
    </source>
</reference>
<protein>
    <submittedName>
        <fullName evidence="10">Uncharacterized protein</fullName>
    </submittedName>
</protein>
<accession>A0A2J8A9A5</accession>
<evidence type="ECO:0000256" key="7">
    <source>
        <dbReference type="ARBA" id="ARBA00023242"/>
    </source>
</evidence>
<organism evidence="10 11">
    <name type="scientific">Tetrabaena socialis</name>
    <dbReference type="NCBI Taxonomy" id="47790"/>
    <lineage>
        <taxon>Eukaryota</taxon>
        <taxon>Viridiplantae</taxon>
        <taxon>Chlorophyta</taxon>
        <taxon>core chlorophytes</taxon>
        <taxon>Chlorophyceae</taxon>
        <taxon>CS clade</taxon>
        <taxon>Chlamydomonadales</taxon>
        <taxon>Tetrabaenaceae</taxon>
        <taxon>Tetrabaena</taxon>
    </lineage>
</organism>
<gene>
    <name evidence="10" type="ORF">TSOC_004299</name>
</gene>
<keyword evidence="5" id="KW-0238">DNA-binding</keyword>
<keyword evidence="9" id="KW-0472">Membrane</keyword>
<dbReference type="Pfam" id="PF04689">
    <property type="entry name" value="S1FA"/>
    <property type="match status" value="1"/>
</dbReference>
<keyword evidence="9" id="KW-0812">Transmembrane</keyword>
<comment type="function">
    <text evidence="1">DNA-binding protein that specifically recognizes a negative element (S1F) within the RPS1 promoter.</text>
</comment>
<comment type="caution">
    <text evidence="10">The sequence shown here is derived from an EMBL/GenBank/DDBJ whole genome shotgun (WGS) entry which is preliminary data.</text>
</comment>
<evidence type="ECO:0000256" key="1">
    <source>
        <dbReference type="ARBA" id="ARBA00002946"/>
    </source>
</evidence>
<evidence type="ECO:0000256" key="9">
    <source>
        <dbReference type="SAM" id="Phobius"/>
    </source>
</evidence>
<evidence type="ECO:0000313" key="11">
    <source>
        <dbReference type="Proteomes" id="UP000236333"/>
    </source>
</evidence>
<keyword evidence="6" id="KW-0804">Transcription</keyword>
<name>A0A2J8A9A5_9CHLO</name>
<evidence type="ECO:0000256" key="4">
    <source>
        <dbReference type="ARBA" id="ARBA00023015"/>
    </source>
</evidence>
<keyword evidence="9" id="KW-1133">Transmembrane helix</keyword>
<feature type="region of interest" description="Disordered" evidence="8">
    <location>
        <begin position="43"/>
        <end position="75"/>
    </location>
</feature>
<feature type="compositionally biased region" description="Basic and acidic residues" evidence="8">
    <location>
        <begin position="60"/>
        <end position="75"/>
    </location>
</feature>
<dbReference type="GO" id="GO:0005634">
    <property type="term" value="C:nucleus"/>
    <property type="evidence" value="ECO:0007669"/>
    <property type="project" value="UniProtKB-SubCell"/>
</dbReference>
<keyword evidence="7" id="KW-0539">Nucleus</keyword>
<keyword evidence="4" id="KW-0805">Transcription regulation</keyword>
<dbReference type="Proteomes" id="UP000236333">
    <property type="component" value="Unassembled WGS sequence"/>
</dbReference>
<evidence type="ECO:0000313" key="10">
    <source>
        <dbReference type="EMBL" id="PNH09108.1"/>
    </source>
</evidence>
<proteinExistence type="inferred from homology"/>
<evidence type="ECO:0000256" key="5">
    <source>
        <dbReference type="ARBA" id="ARBA00023125"/>
    </source>
</evidence>
<dbReference type="GO" id="GO:0003677">
    <property type="term" value="F:DNA binding"/>
    <property type="evidence" value="ECO:0007669"/>
    <property type="project" value="UniProtKB-KW"/>
</dbReference>
<feature type="transmembrane region" description="Helical" evidence="9">
    <location>
        <begin position="18"/>
        <end position="38"/>
    </location>
</feature>
<feature type="compositionally biased region" description="Basic residues" evidence="8">
    <location>
        <begin position="50"/>
        <end position="59"/>
    </location>
</feature>
<keyword evidence="11" id="KW-1185">Reference proteome</keyword>
<comment type="similarity">
    <text evidence="3">Belongs to the S1FA transcription factor family.</text>
</comment>
<evidence type="ECO:0000256" key="3">
    <source>
        <dbReference type="ARBA" id="ARBA00007382"/>
    </source>
</evidence>
<comment type="subcellular location">
    <subcellularLocation>
        <location evidence="2">Nucleus</location>
    </subcellularLocation>
</comment>
<dbReference type="EMBL" id="PGGS01000103">
    <property type="protein sequence ID" value="PNH09108.1"/>
    <property type="molecule type" value="Genomic_DNA"/>
</dbReference>
<sequence>MSAKAAAAAPPPADSSTALIIVGVVVAIVAAILLQAYLQHRRMVANAPPRPRKKPGAKQLKREKLKQGLRPAGDD</sequence>
<dbReference type="InterPro" id="IPR006779">
    <property type="entry name" value="S1FA_DNA-bd"/>
</dbReference>
<evidence type="ECO:0000256" key="2">
    <source>
        <dbReference type="ARBA" id="ARBA00004123"/>
    </source>
</evidence>
<dbReference type="GO" id="GO:0006355">
    <property type="term" value="P:regulation of DNA-templated transcription"/>
    <property type="evidence" value="ECO:0007669"/>
    <property type="project" value="InterPro"/>
</dbReference>